<dbReference type="PANTHER" id="PTHR46796:SF15">
    <property type="entry name" value="BLL1074 PROTEIN"/>
    <property type="match status" value="1"/>
</dbReference>
<sequence length="349" mass="35919">MAVGGPPPPAGAAASPGPFDVVLGHPDARLRPFVDRYVGYREWALRPSVRRQAAGAFVVLILGWGAPLDVVDPRCATRGAYRVDSFVAGTFDGYCTTRTVGVGLGVELLLAPLAARRILGVPLGELTNRAVAVEQLPGGWLARLRERVAETPDWPGRFRLLDAALAGRLAATAPVDPRLEWAWRRLSGAAAPAVGAPAGGPETGPAAAGDRETGPGPAPAGGREAGPPGGGTVGPAGGRRTTGPPDGAVVGPVGVGALADELGWSRRHLAATFRREVGLPPKVTARLLRFARAHAALTADRPPGTAAPAGAEVAARYGYSDQSHLIREFHEFAGVTPATLLRSHSSNPG</sequence>
<dbReference type="SMART" id="SM00342">
    <property type="entry name" value="HTH_ARAC"/>
    <property type="match status" value="1"/>
</dbReference>
<keyword evidence="2" id="KW-0238">DNA-binding</keyword>
<evidence type="ECO:0000256" key="2">
    <source>
        <dbReference type="ARBA" id="ARBA00023125"/>
    </source>
</evidence>
<evidence type="ECO:0000256" key="3">
    <source>
        <dbReference type="ARBA" id="ARBA00023163"/>
    </source>
</evidence>
<dbReference type="GO" id="GO:0043565">
    <property type="term" value="F:sequence-specific DNA binding"/>
    <property type="evidence" value="ECO:0007669"/>
    <property type="project" value="InterPro"/>
</dbReference>
<evidence type="ECO:0000313" key="6">
    <source>
        <dbReference type="EMBL" id="KXK59209.1"/>
    </source>
</evidence>
<keyword evidence="1" id="KW-0805">Transcription regulation</keyword>
<dbReference type="InterPro" id="IPR050204">
    <property type="entry name" value="AraC_XylS_family_regulators"/>
</dbReference>
<organism evidence="6 7">
    <name type="scientific">Micromonospora rosaria</name>
    <dbReference type="NCBI Taxonomy" id="47874"/>
    <lineage>
        <taxon>Bacteria</taxon>
        <taxon>Bacillati</taxon>
        <taxon>Actinomycetota</taxon>
        <taxon>Actinomycetes</taxon>
        <taxon>Micromonosporales</taxon>
        <taxon>Micromonosporaceae</taxon>
        <taxon>Micromonospora</taxon>
    </lineage>
</organism>
<dbReference type="Gene3D" id="1.10.10.60">
    <property type="entry name" value="Homeodomain-like"/>
    <property type="match status" value="1"/>
</dbReference>
<feature type="compositionally biased region" description="Gly residues" evidence="4">
    <location>
        <begin position="223"/>
        <end position="237"/>
    </location>
</feature>
<accession>A0A136PLB8</accession>
<evidence type="ECO:0000259" key="5">
    <source>
        <dbReference type="PROSITE" id="PS01124"/>
    </source>
</evidence>
<dbReference type="Proteomes" id="UP000070620">
    <property type="component" value="Unassembled WGS sequence"/>
</dbReference>
<dbReference type="GO" id="GO:0003700">
    <property type="term" value="F:DNA-binding transcription factor activity"/>
    <property type="evidence" value="ECO:0007669"/>
    <property type="project" value="InterPro"/>
</dbReference>
<dbReference type="InterPro" id="IPR009057">
    <property type="entry name" value="Homeodomain-like_sf"/>
</dbReference>
<feature type="domain" description="HTH araC/xylS-type" evidence="5">
    <location>
        <begin position="255"/>
        <end position="343"/>
    </location>
</feature>
<reference evidence="6 7" key="1">
    <citation type="submission" date="2016-01" db="EMBL/GenBank/DDBJ databases">
        <title>Whole genome sequence and analysis of Micromonospora rosaria DSM 803, which can produce antibacterial substance rosamicin.</title>
        <authorList>
            <person name="Yang H."/>
            <person name="He X."/>
            <person name="Zhu D."/>
        </authorList>
    </citation>
    <scope>NUCLEOTIDE SEQUENCE [LARGE SCALE GENOMIC DNA]</scope>
    <source>
        <strain evidence="6 7">DSM 803</strain>
    </source>
</reference>
<feature type="region of interest" description="Disordered" evidence="4">
    <location>
        <begin position="192"/>
        <end position="252"/>
    </location>
</feature>
<dbReference type="SUPFAM" id="SSF46689">
    <property type="entry name" value="Homeodomain-like"/>
    <property type="match status" value="1"/>
</dbReference>
<evidence type="ECO:0000313" key="7">
    <source>
        <dbReference type="Proteomes" id="UP000070620"/>
    </source>
</evidence>
<dbReference type="EMBL" id="LRQV01000126">
    <property type="protein sequence ID" value="KXK59209.1"/>
    <property type="molecule type" value="Genomic_DNA"/>
</dbReference>
<proteinExistence type="predicted"/>
<evidence type="ECO:0000256" key="1">
    <source>
        <dbReference type="ARBA" id="ARBA00023015"/>
    </source>
</evidence>
<dbReference type="Pfam" id="PF12833">
    <property type="entry name" value="HTH_18"/>
    <property type="match status" value="1"/>
</dbReference>
<evidence type="ECO:0000256" key="4">
    <source>
        <dbReference type="SAM" id="MobiDB-lite"/>
    </source>
</evidence>
<protein>
    <recommendedName>
        <fullName evidence="5">HTH araC/xylS-type domain-containing protein</fullName>
    </recommendedName>
</protein>
<keyword evidence="3" id="KW-0804">Transcription</keyword>
<dbReference type="InterPro" id="IPR018060">
    <property type="entry name" value="HTH_AraC"/>
</dbReference>
<gene>
    <name evidence="6" type="ORF">AWW66_25535</name>
</gene>
<dbReference type="AlphaFoldDB" id="A0A136PLB8"/>
<feature type="compositionally biased region" description="Low complexity" evidence="4">
    <location>
        <begin position="238"/>
        <end position="252"/>
    </location>
</feature>
<dbReference type="PANTHER" id="PTHR46796">
    <property type="entry name" value="HTH-TYPE TRANSCRIPTIONAL ACTIVATOR RHAS-RELATED"/>
    <property type="match status" value="1"/>
</dbReference>
<comment type="caution">
    <text evidence="6">The sequence shown here is derived from an EMBL/GenBank/DDBJ whole genome shotgun (WGS) entry which is preliminary data.</text>
</comment>
<dbReference type="PROSITE" id="PS01124">
    <property type="entry name" value="HTH_ARAC_FAMILY_2"/>
    <property type="match status" value="1"/>
</dbReference>
<keyword evidence="7" id="KW-1185">Reference proteome</keyword>
<name>A0A136PLB8_9ACTN</name>